<evidence type="ECO:0000313" key="2">
    <source>
        <dbReference type="Proteomes" id="UP001153331"/>
    </source>
</evidence>
<comment type="caution">
    <text evidence="1">The sequence shown here is derived from an EMBL/GenBank/DDBJ whole genome shotgun (WGS) entry which is preliminary data.</text>
</comment>
<dbReference type="EMBL" id="JAPHNI010000592">
    <property type="protein sequence ID" value="KAJ8109609.1"/>
    <property type="molecule type" value="Genomic_DNA"/>
</dbReference>
<name>A0ACC2I2Q4_9PLEO</name>
<proteinExistence type="predicted"/>
<protein>
    <submittedName>
        <fullName evidence="1">Uncharacterized protein</fullName>
    </submittedName>
</protein>
<keyword evidence="2" id="KW-1185">Reference proteome</keyword>
<reference evidence="1" key="1">
    <citation type="submission" date="2022-11" db="EMBL/GenBank/DDBJ databases">
        <title>Genome Sequence of Boeremia exigua.</title>
        <authorList>
            <person name="Buettner E."/>
        </authorList>
    </citation>
    <scope>NUCLEOTIDE SEQUENCE</scope>
    <source>
        <strain evidence="1">CU02</strain>
    </source>
</reference>
<accession>A0ACC2I2Q4</accession>
<organism evidence="1 2">
    <name type="scientific">Boeremia exigua</name>
    <dbReference type="NCBI Taxonomy" id="749465"/>
    <lineage>
        <taxon>Eukaryota</taxon>
        <taxon>Fungi</taxon>
        <taxon>Dikarya</taxon>
        <taxon>Ascomycota</taxon>
        <taxon>Pezizomycotina</taxon>
        <taxon>Dothideomycetes</taxon>
        <taxon>Pleosporomycetidae</taxon>
        <taxon>Pleosporales</taxon>
        <taxon>Pleosporineae</taxon>
        <taxon>Didymellaceae</taxon>
        <taxon>Boeremia</taxon>
    </lineage>
</organism>
<gene>
    <name evidence="1" type="ORF">OPT61_g7333</name>
</gene>
<sequence>MNNSRDHRPAHLSLDNQADVPSGQSTQSTTLSAMDEELARFREPLPRPPPIESSPEPSLISVPDFTSEVSTRPSTPSPVDTAHFRNAFAARSHQEAAPAENSQHNAVHLSIQPDNNGHTHPSSRDVSARNINRVSSDTPNTDLAMPTTPPNGQDPPEPAFTPPAQATNTVRDEDELPARPEPCANSTKDRLLRFWRQLFRPESTAVNEAVEMTTYNQTPNQVQGGQPQDGGMQAQTQQSQPVQQVQVQQVQQVQLVQQFLQQHFRTLVSVACVLGAVIFVLLIYFTVTKDGRSKTSQAVPDSTGLPRSGSIIRSLGCLTKRFIDNLHTVIVIAYPEYNRVRFACVKGRLSSSSLVYWSDKYFTAFDYSKPRLNYNSTMAPLEQSPLPPHTGYDFVGLSNLRNDIYPAIDVSKSANLKQPGKVVLITGAGRGLGRSMAIQYALANVSAIILSARTGSELDEVEERVKEANSNVQVKKAILSVTDGPAIKDLTQQVGQDFGRLDILINNAGMNHRWEPVGETDPAGYWQVLEVNVQGPLLLTHAFLPLLVKTAEAHSTHVNIINLTSIGAHAVVPGGSAYTISKLALQRLSEFVGLEYGGKGVNVVGIHPGGVETKLAQVVKEIKDFMIDTPELCGGFVVWLSSQDRDWLNGRYLSATWDVEALERMKEDIVNGDKLKTLQQSDPAYRMSRQNAVLLPGLIMIHPEADVLGSRTNNFDTPQ</sequence>
<evidence type="ECO:0000313" key="1">
    <source>
        <dbReference type="EMBL" id="KAJ8109609.1"/>
    </source>
</evidence>
<dbReference type="Proteomes" id="UP001153331">
    <property type="component" value="Unassembled WGS sequence"/>
</dbReference>